<reference evidence="1 2" key="1">
    <citation type="submission" date="2019-01" db="EMBL/GenBank/DDBJ databases">
        <title>Draft genome sequence of Psathyrella aberdarensis IHI B618.</title>
        <authorList>
            <person name="Buettner E."/>
            <person name="Kellner H."/>
        </authorList>
    </citation>
    <scope>NUCLEOTIDE SEQUENCE [LARGE SCALE GENOMIC DNA]</scope>
    <source>
        <strain evidence="1 2">IHI B618</strain>
    </source>
</reference>
<accession>A0A4V1Q4S2</accession>
<name>A0A4V1Q4S2_9AGAR</name>
<evidence type="ECO:0000313" key="2">
    <source>
        <dbReference type="Proteomes" id="UP000290288"/>
    </source>
</evidence>
<evidence type="ECO:0000313" key="1">
    <source>
        <dbReference type="EMBL" id="RXW23078.1"/>
    </source>
</evidence>
<gene>
    <name evidence="1" type="ORF">EST38_g2766</name>
</gene>
<dbReference type="Proteomes" id="UP000290288">
    <property type="component" value="Unassembled WGS sequence"/>
</dbReference>
<keyword evidence="2" id="KW-1185">Reference proteome</keyword>
<organism evidence="1 2">
    <name type="scientific">Candolleomyces aberdarensis</name>
    <dbReference type="NCBI Taxonomy" id="2316362"/>
    <lineage>
        <taxon>Eukaryota</taxon>
        <taxon>Fungi</taxon>
        <taxon>Dikarya</taxon>
        <taxon>Basidiomycota</taxon>
        <taxon>Agaricomycotina</taxon>
        <taxon>Agaricomycetes</taxon>
        <taxon>Agaricomycetidae</taxon>
        <taxon>Agaricales</taxon>
        <taxon>Agaricineae</taxon>
        <taxon>Psathyrellaceae</taxon>
        <taxon>Candolleomyces</taxon>
    </lineage>
</organism>
<protein>
    <submittedName>
        <fullName evidence="1">Uncharacterized protein</fullName>
    </submittedName>
</protein>
<proteinExistence type="predicted"/>
<sequence length="33" mass="4082">MRRDPFQKVVVRELIEHDMFQADPIRNRFKLVP</sequence>
<comment type="caution">
    <text evidence="1">The sequence shown here is derived from an EMBL/GenBank/DDBJ whole genome shotgun (WGS) entry which is preliminary data.</text>
</comment>
<dbReference type="EMBL" id="SDEE01000052">
    <property type="protein sequence ID" value="RXW23078.1"/>
    <property type="molecule type" value="Genomic_DNA"/>
</dbReference>
<dbReference type="AlphaFoldDB" id="A0A4V1Q4S2"/>